<dbReference type="Proteomes" id="UP000094426">
    <property type="component" value="Unassembled WGS sequence"/>
</dbReference>
<dbReference type="InterPro" id="IPR033116">
    <property type="entry name" value="TRYPSIN_SER"/>
</dbReference>
<dbReference type="EMBL" id="LNZG01000006">
    <property type="protein sequence ID" value="ODA90822.1"/>
    <property type="molecule type" value="Genomic_DNA"/>
</dbReference>
<dbReference type="GO" id="GO:0005975">
    <property type="term" value="P:carbohydrate metabolic process"/>
    <property type="evidence" value="ECO:0007669"/>
    <property type="project" value="UniProtKB-ARBA"/>
</dbReference>
<dbReference type="InterPro" id="IPR009003">
    <property type="entry name" value="Peptidase_S1_PA"/>
</dbReference>
<dbReference type="AlphaFoldDB" id="A0A1E2SLV7"/>
<proteinExistence type="predicted"/>
<protein>
    <submittedName>
        <fullName evidence="2">Uncharacterized protein</fullName>
    </submittedName>
</protein>
<accession>A0A1E2SLV7</accession>
<dbReference type="GO" id="GO:0006508">
    <property type="term" value="P:proteolysis"/>
    <property type="evidence" value="ECO:0007669"/>
    <property type="project" value="InterPro"/>
</dbReference>
<dbReference type="InterPro" id="IPR018114">
    <property type="entry name" value="TRYPSIN_HIS"/>
</dbReference>
<sequence length="574" mass="56638">MSHRILRRAGAGVALSALALSGSLVALPASADTNQEFPTTGPAFEAEATALLLPLEGLVSIGRDAQGKLVVARAADAPTATVAAIDGLQARYSNVVERVSATAQPFATTDVVGGAGYMIDTANGLAACSLGFSAWTPGGGPAVITAGHCAEEATGSPLRTLPSAEPAAGGPRFARMSALGNVGFAQFGDAGGSAGFTGDPDSIDIADIDVTEPSLTLLPAVTNWTTAASDDLSAAAISVKAVANPALGSHVSKSGRTTGFTTGGTVVEEGWAMIGGRWVRGFKADGLTAGPGDSGGAVIQNNTAVGLVSGGVEGDFTWVADIVDALALTSGYTLRLVLDAAAISVAPGASVTRGSRITGTTAAGATVTVSGDNDFTATATAAADGSWSFAAPMTEDPFSFTTQAQDSFNVSADHTTSVTLVAAPLTAPVVTSPAPGARDTPVTAITGTANPGYTVTVSGDAAGTAVATPDGTWTIHTTLNAGTHRITVTQSFDGDTSAETVVTFQIAETAAPVTPPEGTPGSAASPVRTATASVRLADAGSDTLPTANGAVALLLTGLTSGHPPTTRCGLIGFL</sequence>
<dbReference type="Gene3D" id="2.60.40.10">
    <property type="entry name" value="Immunoglobulins"/>
    <property type="match status" value="2"/>
</dbReference>
<reference evidence="2 3" key="1">
    <citation type="submission" date="2015-11" db="EMBL/GenBank/DDBJ databases">
        <authorList>
            <person name="Zhang Y."/>
            <person name="Guo Z."/>
        </authorList>
    </citation>
    <scope>NUCLEOTIDE SEQUENCE [LARGE SCALE GENOMIC DNA]</scope>
    <source>
        <strain evidence="3">gdw1</strain>
    </source>
</reference>
<name>A0A1E2SLV7_LEIXY</name>
<dbReference type="Gene3D" id="2.40.10.10">
    <property type="entry name" value="Trypsin-like serine proteases"/>
    <property type="match status" value="2"/>
</dbReference>
<evidence type="ECO:0000313" key="3">
    <source>
        <dbReference type="Proteomes" id="UP000094426"/>
    </source>
</evidence>
<comment type="caution">
    <text evidence="2">The sequence shown here is derived from an EMBL/GenBank/DDBJ whole genome shotgun (WGS) entry which is preliminary data.</text>
</comment>
<keyword evidence="1" id="KW-0732">Signal</keyword>
<dbReference type="InterPro" id="IPR043504">
    <property type="entry name" value="Peptidase_S1_PA_chymotrypsin"/>
</dbReference>
<dbReference type="SUPFAM" id="SSF50494">
    <property type="entry name" value="Trypsin-like serine proteases"/>
    <property type="match status" value="1"/>
</dbReference>
<dbReference type="PROSITE" id="PS00135">
    <property type="entry name" value="TRYPSIN_SER"/>
    <property type="match status" value="1"/>
</dbReference>
<dbReference type="PROSITE" id="PS00134">
    <property type="entry name" value="TRYPSIN_HIS"/>
    <property type="match status" value="1"/>
</dbReference>
<evidence type="ECO:0000256" key="1">
    <source>
        <dbReference type="SAM" id="SignalP"/>
    </source>
</evidence>
<dbReference type="RefSeq" id="WP_041767247.1">
    <property type="nucleotide sequence ID" value="NZ_LNZG01000006.1"/>
</dbReference>
<dbReference type="OrthoDB" id="8781117at2"/>
<dbReference type="InterPro" id="IPR013783">
    <property type="entry name" value="Ig-like_fold"/>
</dbReference>
<organism evidence="2 3">
    <name type="scientific">Leifsonia xyli subsp. xyli</name>
    <dbReference type="NCBI Taxonomy" id="59736"/>
    <lineage>
        <taxon>Bacteria</taxon>
        <taxon>Bacillati</taxon>
        <taxon>Actinomycetota</taxon>
        <taxon>Actinomycetes</taxon>
        <taxon>Micrococcales</taxon>
        <taxon>Microbacteriaceae</taxon>
        <taxon>Leifsonia</taxon>
    </lineage>
</organism>
<evidence type="ECO:0000313" key="2">
    <source>
        <dbReference type="EMBL" id="ODA90822.1"/>
    </source>
</evidence>
<feature type="signal peptide" evidence="1">
    <location>
        <begin position="1"/>
        <end position="31"/>
    </location>
</feature>
<feature type="chain" id="PRO_5009116877" evidence="1">
    <location>
        <begin position="32"/>
        <end position="574"/>
    </location>
</feature>
<dbReference type="GO" id="GO:0004252">
    <property type="term" value="F:serine-type endopeptidase activity"/>
    <property type="evidence" value="ECO:0007669"/>
    <property type="project" value="InterPro"/>
</dbReference>
<gene>
    <name evidence="2" type="ORF">ATY41_08590</name>
</gene>